<proteinExistence type="predicted"/>
<evidence type="ECO:0000313" key="1">
    <source>
        <dbReference type="EMBL" id="EZA50653.1"/>
    </source>
</evidence>
<sequence>MVARRTSSKTRRCWRSWLAVPPVAADSPAATIARSKSAGPESSGFASSPVNETNIELYHISYISQRFRFA</sequence>
<keyword evidence="2" id="KW-1185">Reference proteome</keyword>
<organism evidence="1 2">
    <name type="scientific">Ooceraea biroi</name>
    <name type="common">Clonal raider ant</name>
    <name type="synonym">Cerapachys biroi</name>
    <dbReference type="NCBI Taxonomy" id="2015173"/>
    <lineage>
        <taxon>Eukaryota</taxon>
        <taxon>Metazoa</taxon>
        <taxon>Ecdysozoa</taxon>
        <taxon>Arthropoda</taxon>
        <taxon>Hexapoda</taxon>
        <taxon>Insecta</taxon>
        <taxon>Pterygota</taxon>
        <taxon>Neoptera</taxon>
        <taxon>Endopterygota</taxon>
        <taxon>Hymenoptera</taxon>
        <taxon>Apocrita</taxon>
        <taxon>Aculeata</taxon>
        <taxon>Formicoidea</taxon>
        <taxon>Formicidae</taxon>
        <taxon>Dorylinae</taxon>
        <taxon>Ooceraea</taxon>
    </lineage>
</organism>
<gene>
    <name evidence="1" type="ORF">X777_11004</name>
</gene>
<name>A0A026W3S8_OOCBI</name>
<evidence type="ECO:0000313" key="2">
    <source>
        <dbReference type="Proteomes" id="UP000053097"/>
    </source>
</evidence>
<dbReference type="AlphaFoldDB" id="A0A026W3S8"/>
<accession>A0A026W3S8</accession>
<dbReference type="EMBL" id="KK107453">
    <property type="protein sequence ID" value="EZA50653.1"/>
    <property type="molecule type" value="Genomic_DNA"/>
</dbReference>
<reference evidence="1 2" key="1">
    <citation type="journal article" date="2014" name="Curr. Biol.">
        <title>The genome of the clonal raider ant Cerapachys biroi.</title>
        <authorList>
            <person name="Oxley P.R."/>
            <person name="Ji L."/>
            <person name="Fetter-Pruneda I."/>
            <person name="McKenzie S.K."/>
            <person name="Li C."/>
            <person name="Hu H."/>
            <person name="Zhang G."/>
            <person name="Kronauer D.J."/>
        </authorList>
    </citation>
    <scope>NUCLEOTIDE SEQUENCE [LARGE SCALE GENOMIC DNA]</scope>
</reference>
<dbReference type="Proteomes" id="UP000053097">
    <property type="component" value="Unassembled WGS sequence"/>
</dbReference>
<protein>
    <submittedName>
        <fullName evidence="1">Uncharacterized protein</fullName>
    </submittedName>
</protein>